<sequence>MIIVKLSSANYLIWHSQILPLIESQDLVGHVDGSIVPPPKFDSPNSQTPNDKYLAWKAIDQRLLCLLRSFLTEEALADIVGLSTAHDVWLALETTFNHEYKTREIHLKDELQSMKRATRSVMDIARVFKGFCDELHTTGRLVDNTDKVHWFLCGFGAKFSSLSSAQMALAPLPSFVDLVSRAKSFELFQKSCVTYCCCCLHYHRSQLAAKESTTLEDQSWTATSHLWIVLPSSALNQGRNYGQARRPPRCHIYCADAHFTDQCPQHYSHASTAHIAEAFNDSCSLHNSERVDWSLNMGALAHVFNDPSILDHAKSYNESSNKKSSSNR</sequence>
<evidence type="ECO:0000313" key="2">
    <source>
        <dbReference type="RefSeq" id="XP_011046683.1"/>
    </source>
</evidence>
<dbReference type="GeneID" id="105141219"/>
<proteinExistence type="predicted"/>
<evidence type="ECO:0000313" key="1">
    <source>
        <dbReference type="Proteomes" id="UP000694918"/>
    </source>
</evidence>
<dbReference type="KEGG" id="peu:105141219"/>
<dbReference type="PANTHER" id="PTHR47481">
    <property type="match status" value="1"/>
</dbReference>
<dbReference type="RefSeq" id="XP_011046683.1">
    <property type="nucleotide sequence ID" value="XM_011048381.1"/>
</dbReference>
<dbReference type="Pfam" id="PF14223">
    <property type="entry name" value="Retrotran_gag_2"/>
    <property type="match status" value="1"/>
</dbReference>
<dbReference type="PANTHER" id="PTHR47481:SF35">
    <property type="entry name" value="ZINC FINGER, CCHC-TYPE-RELATED"/>
    <property type="match status" value="1"/>
</dbReference>
<dbReference type="AlphaFoldDB" id="A0AAJ6VE12"/>
<protein>
    <submittedName>
        <fullName evidence="2">Uncharacterized protein LOC105141219</fullName>
    </submittedName>
</protein>
<reference evidence="2" key="1">
    <citation type="submission" date="2025-08" db="UniProtKB">
        <authorList>
            <consortium name="RefSeq"/>
        </authorList>
    </citation>
    <scope>IDENTIFICATION</scope>
</reference>
<gene>
    <name evidence="2" type="primary">LOC105141219</name>
</gene>
<organism evidence="1 2">
    <name type="scientific">Populus euphratica</name>
    <name type="common">Euphrates poplar</name>
    <dbReference type="NCBI Taxonomy" id="75702"/>
    <lineage>
        <taxon>Eukaryota</taxon>
        <taxon>Viridiplantae</taxon>
        <taxon>Streptophyta</taxon>
        <taxon>Embryophyta</taxon>
        <taxon>Tracheophyta</taxon>
        <taxon>Spermatophyta</taxon>
        <taxon>Magnoliopsida</taxon>
        <taxon>eudicotyledons</taxon>
        <taxon>Gunneridae</taxon>
        <taxon>Pentapetalae</taxon>
        <taxon>rosids</taxon>
        <taxon>fabids</taxon>
        <taxon>Malpighiales</taxon>
        <taxon>Salicaceae</taxon>
        <taxon>Saliceae</taxon>
        <taxon>Populus</taxon>
    </lineage>
</organism>
<keyword evidence="1" id="KW-1185">Reference proteome</keyword>
<name>A0AAJ6VE12_POPEU</name>
<dbReference type="Proteomes" id="UP000694918">
    <property type="component" value="Unplaced"/>
</dbReference>
<accession>A0AAJ6VE12</accession>